<evidence type="ECO:0000256" key="1">
    <source>
        <dbReference type="ARBA" id="ARBA00022603"/>
    </source>
</evidence>
<evidence type="ECO:0000256" key="3">
    <source>
        <dbReference type="SAM" id="MobiDB-lite"/>
    </source>
</evidence>
<evidence type="ECO:0000313" key="5">
    <source>
        <dbReference type="EMBL" id="CAL1241131.1"/>
    </source>
</evidence>
<protein>
    <recommendedName>
        <fullName evidence="4">DNA methylase N-4/N-6 domain-containing protein</fullName>
    </recommendedName>
</protein>
<dbReference type="SUPFAM" id="SSF53335">
    <property type="entry name" value="S-adenosyl-L-methionine-dependent methyltransferases"/>
    <property type="match status" value="1"/>
</dbReference>
<keyword evidence="1" id="KW-0489">Methyltransferase</keyword>
<feature type="region of interest" description="Disordered" evidence="3">
    <location>
        <begin position="42"/>
        <end position="61"/>
    </location>
</feature>
<dbReference type="RefSeq" id="WP_348757658.1">
    <property type="nucleotide sequence ID" value="NZ_OZ026884.1"/>
</dbReference>
<dbReference type="Proteomes" id="UP001497493">
    <property type="component" value="Chromosome"/>
</dbReference>
<gene>
    <name evidence="5" type="ORF">MECH1_V1_2355</name>
</gene>
<feature type="domain" description="DNA methylase N-4/N-6" evidence="4">
    <location>
        <begin position="2"/>
        <end position="49"/>
    </location>
</feature>
<dbReference type="EMBL" id="OZ026884">
    <property type="protein sequence ID" value="CAL1241131.1"/>
    <property type="molecule type" value="Genomic_DNA"/>
</dbReference>
<name>A0ABM9NKJ2_9GAMM</name>
<keyword evidence="6" id="KW-1185">Reference proteome</keyword>
<accession>A0ABM9NKJ2</accession>
<reference evidence="5 6" key="1">
    <citation type="submission" date="2024-04" db="EMBL/GenBank/DDBJ databases">
        <authorList>
            <person name="Cremers G."/>
        </authorList>
    </citation>
    <scope>NUCLEOTIDE SEQUENCE [LARGE SCALE GENOMIC DNA]</scope>
    <source>
        <strain evidence="5">MeCH1-AG</strain>
    </source>
</reference>
<dbReference type="Gene3D" id="3.40.50.150">
    <property type="entry name" value="Vaccinia Virus protein VP39"/>
    <property type="match status" value="1"/>
</dbReference>
<evidence type="ECO:0000259" key="4">
    <source>
        <dbReference type="Pfam" id="PF01555"/>
    </source>
</evidence>
<dbReference type="InterPro" id="IPR029063">
    <property type="entry name" value="SAM-dependent_MTases_sf"/>
</dbReference>
<keyword evidence="2" id="KW-0808">Transferase</keyword>
<sequence length="61" mass="6560">MFPLDFPLNILKRRAHAGDVVHDPFCGRGTTNYAARLLGLSSLGVDSSPKPRKPGSPGRIT</sequence>
<dbReference type="Pfam" id="PF01555">
    <property type="entry name" value="N6_N4_Mtase"/>
    <property type="match status" value="1"/>
</dbReference>
<proteinExistence type="predicted"/>
<organism evidence="5 6">
    <name type="scientific">Candidatus Methylocalor cossyra</name>
    <dbReference type="NCBI Taxonomy" id="3108543"/>
    <lineage>
        <taxon>Bacteria</taxon>
        <taxon>Pseudomonadati</taxon>
        <taxon>Pseudomonadota</taxon>
        <taxon>Gammaproteobacteria</taxon>
        <taxon>Methylococcales</taxon>
        <taxon>Methylococcaceae</taxon>
        <taxon>Candidatus Methylocalor</taxon>
    </lineage>
</organism>
<evidence type="ECO:0000256" key="2">
    <source>
        <dbReference type="ARBA" id="ARBA00022679"/>
    </source>
</evidence>
<evidence type="ECO:0000313" key="6">
    <source>
        <dbReference type="Proteomes" id="UP001497493"/>
    </source>
</evidence>
<dbReference type="InterPro" id="IPR002941">
    <property type="entry name" value="DNA_methylase_N4/N6"/>
</dbReference>